<feature type="domain" description="Bdellovibrio beta-sandwich" evidence="3">
    <location>
        <begin position="51"/>
        <end position="164"/>
    </location>
</feature>
<accession>A0A1Z3NAJ8</accession>
<evidence type="ECO:0000313" key="5">
    <source>
        <dbReference type="Proteomes" id="UP000197003"/>
    </source>
</evidence>
<gene>
    <name evidence="4" type="ORF">B9G79_13390</name>
</gene>
<evidence type="ECO:0000256" key="2">
    <source>
        <dbReference type="SAM" id="SignalP"/>
    </source>
</evidence>
<feature type="compositionally biased region" description="Pro residues" evidence="1">
    <location>
        <begin position="36"/>
        <end position="46"/>
    </location>
</feature>
<reference evidence="4 5" key="1">
    <citation type="submission" date="2017-04" db="EMBL/GenBank/DDBJ databases">
        <title>Whole genome sequence of Bdellovibrio bacteriovorus strain SSB218315.</title>
        <authorList>
            <person name="Oyedara O."/>
            <person name="Rodriguez-Perez M.A."/>
        </authorList>
    </citation>
    <scope>NUCLEOTIDE SEQUENCE [LARGE SCALE GENOMIC DNA]</scope>
    <source>
        <strain evidence="4 5">SSB218315</strain>
    </source>
</reference>
<feature type="compositionally biased region" description="Gly residues" evidence="1">
    <location>
        <begin position="172"/>
        <end position="193"/>
    </location>
</feature>
<feature type="signal peptide" evidence="2">
    <location>
        <begin position="1"/>
        <end position="24"/>
    </location>
</feature>
<dbReference type="Proteomes" id="UP000197003">
    <property type="component" value="Chromosome"/>
</dbReference>
<protein>
    <recommendedName>
        <fullName evidence="3">Bdellovibrio beta-sandwich domain-containing protein</fullName>
    </recommendedName>
</protein>
<name>A0A1Z3NAJ8_BDEBC</name>
<evidence type="ECO:0000259" key="3">
    <source>
        <dbReference type="Pfam" id="PF18820"/>
    </source>
</evidence>
<dbReference type="Pfam" id="PF18820">
    <property type="entry name" value="BD_b_sandwich"/>
    <property type="match status" value="1"/>
</dbReference>
<dbReference type="AlphaFoldDB" id="A0A1Z3NAJ8"/>
<sequence length="454" mass="50428">MKKKLILGMLAAAAVLQAAHPAMAQHNDNRPGRYPEAPPMPPPPPGQYLQEGTLEIQGVTRRSGGEWYRISLRRAVSLERIEVAALAMRLKIHDASVITEDGQRVSIREFRNTAVFGVGSRAVSENLNLRSRIVAIDILAESYGGYADIRVTALSTDSRPQLVLGNVPQQPGGNGNGGHNGGHNGGGNNGGHGGGNYACARRADVTRSLEQQDVEMDAWSRRKNAASYNSVEYNMADRELKATAARMVQIAKSNEAKETKMEKLEVLGALYFQKMNQQSYNSTQYNAYSEVGRAIFGAMENGLKLALDCDIRTTAQLLARGDEYVGKMNTYSYNSVPYNAYSKMAQQVYAAAPNFYEQEVRRLDKTFVKIDEELDENHRKMNSYSYNSVGYNSYAAIIRKGVELSQGSLRRLVPHMSSLQRFDLVKHFDGRKNAYSYNSLLYNHFAAMKEIAAR</sequence>
<feature type="region of interest" description="Disordered" evidence="1">
    <location>
        <begin position="167"/>
        <end position="193"/>
    </location>
</feature>
<dbReference type="EMBL" id="CP020946">
    <property type="protein sequence ID" value="ASD64492.1"/>
    <property type="molecule type" value="Genomic_DNA"/>
</dbReference>
<evidence type="ECO:0000256" key="1">
    <source>
        <dbReference type="SAM" id="MobiDB-lite"/>
    </source>
</evidence>
<feature type="region of interest" description="Disordered" evidence="1">
    <location>
        <begin position="23"/>
        <end position="48"/>
    </location>
</feature>
<feature type="chain" id="PRO_5012983878" description="Bdellovibrio beta-sandwich domain-containing protein" evidence="2">
    <location>
        <begin position="25"/>
        <end position="454"/>
    </location>
</feature>
<dbReference type="OrthoDB" id="5288801at2"/>
<keyword evidence="2" id="KW-0732">Signal</keyword>
<evidence type="ECO:0000313" key="4">
    <source>
        <dbReference type="EMBL" id="ASD64492.1"/>
    </source>
</evidence>
<dbReference type="InterPro" id="IPR041016">
    <property type="entry name" value="BD_b_sandwich"/>
</dbReference>
<proteinExistence type="predicted"/>
<dbReference type="RefSeq" id="WP_088565959.1">
    <property type="nucleotide sequence ID" value="NZ_CP020946.1"/>
</dbReference>
<organism evidence="4 5">
    <name type="scientific">Bdellovibrio bacteriovorus</name>
    <dbReference type="NCBI Taxonomy" id="959"/>
    <lineage>
        <taxon>Bacteria</taxon>
        <taxon>Pseudomonadati</taxon>
        <taxon>Bdellovibrionota</taxon>
        <taxon>Bdellovibrionia</taxon>
        <taxon>Bdellovibrionales</taxon>
        <taxon>Pseudobdellovibrionaceae</taxon>
        <taxon>Bdellovibrio</taxon>
    </lineage>
</organism>